<evidence type="ECO:0000256" key="1">
    <source>
        <dbReference type="ARBA" id="ARBA00022559"/>
    </source>
</evidence>
<name>A0A7T8KBV4_CALRO</name>
<protein>
    <recommendedName>
        <fullName evidence="5">Peroxidase</fullName>
    </recommendedName>
</protein>
<feature type="non-terminal residue" evidence="3">
    <location>
        <position position="1"/>
    </location>
</feature>
<feature type="region of interest" description="Disordered" evidence="2">
    <location>
        <begin position="1"/>
        <end position="20"/>
    </location>
</feature>
<evidence type="ECO:0000313" key="4">
    <source>
        <dbReference type="Proteomes" id="UP000595437"/>
    </source>
</evidence>
<feature type="compositionally biased region" description="Basic and acidic residues" evidence="2">
    <location>
        <begin position="7"/>
        <end position="20"/>
    </location>
</feature>
<dbReference type="GO" id="GO:0006979">
    <property type="term" value="P:response to oxidative stress"/>
    <property type="evidence" value="ECO:0007669"/>
    <property type="project" value="InterPro"/>
</dbReference>
<evidence type="ECO:0000313" key="3">
    <source>
        <dbReference type="EMBL" id="QQP53020.1"/>
    </source>
</evidence>
<evidence type="ECO:0000256" key="2">
    <source>
        <dbReference type="SAM" id="MobiDB-lite"/>
    </source>
</evidence>
<feature type="compositionally biased region" description="Basic and acidic residues" evidence="2">
    <location>
        <begin position="77"/>
        <end position="88"/>
    </location>
</feature>
<accession>A0A7T8KBV4</accession>
<feature type="non-terminal residue" evidence="3">
    <location>
        <position position="109"/>
    </location>
</feature>
<sequence length="109" mass="12581">NCFVKSRPIDEPRSCDQDSRYRTLSGRCNNLHNPEWGSAGSTLTRLLPDAYNDRRSIPRGGRHPSSLPNPRWISQRNHPDNDKPDPRFTHMVMQFGQFIDHDLTLAPKD</sequence>
<dbReference type="PANTHER" id="PTHR11475">
    <property type="entry name" value="OXIDASE/PEROXIDASE"/>
    <property type="match status" value="1"/>
</dbReference>
<dbReference type="EMBL" id="CP045892">
    <property type="protein sequence ID" value="QQP53020.1"/>
    <property type="molecule type" value="Genomic_DNA"/>
</dbReference>
<feature type="region of interest" description="Disordered" evidence="2">
    <location>
        <begin position="50"/>
        <end position="88"/>
    </location>
</feature>
<keyword evidence="1" id="KW-0560">Oxidoreductase</keyword>
<reference evidence="4" key="1">
    <citation type="submission" date="2021-01" db="EMBL/GenBank/DDBJ databases">
        <title>Caligus Genome Assembly.</title>
        <authorList>
            <person name="Gallardo-Escarate C."/>
        </authorList>
    </citation>
    <scope>NUCLEOTIDE SEQUENCE [LARGE SCALE GENOMIC DNA]</scope>
</reference>
<gene>
    <name evidence="3" type="ORF">FKW44_005343</name>
</gene>
<feature type="compositionally biased region" description="Polar residues" evidence="2">
    <location>
        <begin position="66"/>
        <end position="76"/>
    </location>
</feature>
<dbReference type="Pfam" id="PF03098">
    <property type="entry name" value="An_peroxidase"/>
    <property type="match status" value="1"/>
</dbReference>
<dbReference type="InterPro" id="IPR010255">
    <property type="entry name" value="Haem_peroxidase_sf"/>
</dbReference>
<evidence type="ECO:0008006" key="5">
    <source>
        <dbReference type="Google" id="ProtNLM"/>
    </source>
</evidence>
<dbReference type="GO" id="GO:0020037">
    <property type="term" value="F:heme binding"/>
    <property type="evidence" value="ECO:0007669"/>
    <property type="project" value="InterPro"/>
</dbReference>
<dbReference type="SUPFAM" id="SSF48113">
    <property type="entry name" value="Heme-dependent peroxidases"/>
    <property type="match status" value="1"/>
</dbReference>
<proteinExistence type="predicted"/>
<dbReference type="InterPro" id="IPR037120">
    <property type="entry name" value="Haem_peroxidase_sf_animal"/>
</dbReference>
<dbReference type="AlphaFoldDB" id="A0A7T8KBV4"/>
<dbReference type="GO" id="GO:0004601">
    <property type="term" value="F:peroxidase activity"/>
    <property type="evidence" value="ECO:0007669"/>
    <property type="project" value="UniProtKB-KW"/>
</dbReference>
<dbReference type="PROSITE" id="PS50292">
    <property type="entry name" value="PEROXIDASE_3"/>
    <property type="match status" value="1"/>
</dbReference>
<organism evidence="3 4">
    <name type="scientific">Caligus rogercresseyi</name>
    <name type="common">Sea louse</name>
    <dbReference type="NCBI Taxonomy" id="217165"/>
    <lineage>
        <taxon>Eukaryota</taxon>
        <taxon>Metazoa</taxon>
        <taxon>Ecdysozoa</taxon>
        <taxon>Arthropoda</taxon>
        <taxon>Crustacea</taxon>
        <taxon>Multicrustacea</taxon>
        <taxon>Hexanauplia</taxon>
        <taxon>Copepoda</taxon>
        <taxon>Siphonostomatoida</taxon>
        <taxon>Caligidae</taxon>
        <taxon>Caligus</taxon>
    </lineage>
</organism>
<dbReference type="Gene3D" id="1.10.640.10">
    <property type="entry name" value="Haem peroxidase domain superfamily, animal type"/>
    <property type="match status" value="1"/>
</dbReference>
<dbReference type="OrthoDB" id="6380773at2759"/>
<keyword evidence="1" id="KW-0575">Peroxidase</keyword>
<keyword evidence="4" id="KW-1185">Reference proteome</keyword>
<dbReference type="PANTHER" id="PTHR11475:SF143">
    <property type="entry name" value="PUTATIVE-RELATED"/>
    <property type="match status" value="1"/>
</dbReference>
<dbReference type="Proteomes" id="UP000595437">
    <property type="component" value="Chromosome 3"/>
</dbReference>
<dbReference type="InterPro" id="IPR019791">
    <property type="entry name" value="Haem_peroxidase_animal"/>
</dbReference>